<dbReference type="RefSeq" id="WP_149325891.1">
    <property type="nucleotide sequence ID" value="NZ_CP043504.1"/>
</dbReference>
<evidence type="ECO:0000313" key="2">
    <source>
        <dbReference type="EMBL" id="QEO10474.1"/>
    </source>
</evidence>
<gene>
    <name evidence="2" type="ORF">FLP23_10940</name>
</gene>
<dbReference type="CDD" id="cd00146">
    <property type="entry name" value="PKD"/>
    <property type="match status" value="1"/>
</dbReference>
<dbReference type="EMBL" id="CP043504">
    <property type="protein sequence ID" value="QEO10474.1"/>
    <property type="molecule type" value="Genomic_DNA"/>
</dbReference>
<protein>
    <recommendedName>
        <fullName evidence="1">PKD domain-containing protein</fullName>
    </recommendedName>
</protein>
<organism evidence="2 3">
    <name type="scientific">Protaetiibacter larvae</name>
    <dbReference type="NCBI Taxonomy" id="2592654"/>
    <lineage>
        <taxon>Bacteria</taxon>
        <taxon>Bacillati</taxon>
        <taxon>Actinomycetota</taxon>
        <taxon>Actinomycetes</taxon>
        <taxon>Micrococcales</taxon>
        <taxon>Microbacteriaceae</taxon>
        <taxon>Protaetiibacter</taxon>
    </lineage>
</organism>
<proteinExistence type="predicted"/>
<dbReference type="InterPro" id="IPR013783">
    <property type="entry name" value="Ig-like_fold"/>
</dbReference>
<dbReference type="KEGG" id="lyk:FLP23_10940"/>
<sequence length="160" mass="17114">MVTLDDIARFRPAPGIQRMEPDGWVVVGLPANIYAIANAELVPGTLLELPAEVRFTPVGFRWDYGDGSTATLTTKGGTWRALGLSEFDPTPTSHIYRAPGSYTIRLSIVYRAEYRLEDGPFAPIAGTITLPANELHITAGGAKTVLVDRDCTVAPAGPGC</sequence>
<reference evidence="2 3" key="1">
    <citation type="submission" date="2019-09" db="EMBL/GenBank/DDBJ databases">
        <title>Genome sequencing of strain KACC 19322.</title>
        <authorList>
            <person name="Heo J."/>
            <person name="Kim S.-J."/>
            <person name="Kim J.-S."/>
            <person name="Hong S.-B."/>
            <person name="Kwon S.-W."/>
        </authorList>
    </citation>
    <scope>NUCLEOTIDE SEQUENCE [LARGE SCALE GENOMIC DNA]</scope>
    <source>
        <strain evidence="2 3">KACC 19322</strain>
    </source>
</reference>
<evidence type="ECO:0000313" key="3">
    <source>
        <dbReference type="Proteomes" id="UP000322159"/>
    </source>
</evidence>
<dbReference type="GO" id="GO:0005975">
    <property type="term" value="P:carbohydrate metabolic process"/>
    <property type="evidence" value="ECO:0007669"/>
    <property type="project" value="UniProtKB-ARBA"/>
</dbReference>
<dbReference type="AlphaFoldDB" id="A0A5C1Y928"/>
<keyword evidence="3" id="KW-1185">Reference proteome</keyword>
<dbReference type="InterPro" id="IPR000601">
    <property type="entry name" value="PKD_dom"/>
</dbReference>
<name>A0A5C1Y928_9MICO</name>
<dbReference type="Pfam" id="PF00801">
    <property type="entry name" value="PKD"/>
    <property type="match status" value="1"/>
</dbReference>
<feature type="domain" description="PKD" evidence="1">
    <location>
        <begin position="56"/>
        <end position="108"/>
    </location>
</feature>
<dbReference type="PROSITE" id="PS50093">
    <property type="entry name" value="PKD"/>
    <property type="match status" value="1"/>
</dbReference>
<accession>A0A5C1Y928</accession>
<dbReference type="OrthoDB" id="5192284at2"/>
<dbReference type="Proteomes" id="UP000322159">
    <property type="component" value="Chromosome"/>
</dbReference>
<evidence type="ECO:0000259" key="1">
    <source>
        <dbReference type="PROSITE" id="PS50093"/>
    </source>
</evidence>
<dbReference type="InterPro" id="IPR035986">
    <property type="entry name" value="PKD_dom_sf"/>
</dbReference>
<dbReference type="Gene3D" id="2.60.40.10">
    <property type="entry name" value="Immunoglobulins"/>
    <property type="match status" value="1"/>
</dbReference>
<dbReference type="SUPFAM" id="SSF49299">
    <property type="entry name" value="PKD domain"/>
    <property type="match status" value="1"/>
</dbReference>